<dbReference type="EMBL" id="JARK01000228">
    <property type="protein sequence ID" value="EYC40118.1"/>
    <property type="molecule type" value="Genomic_DNA"/>
</dbReference>
<accession>A0A016WM92</accession>
<dbReference type="AlphaFoldDB" id="A0A016WM92"/>
<keyword evidence="2" id="KW-1185">Reference proteome</keyword>
<dbReference type="Proteomes" id="UP000024635">
    <property type="component" value="Unassembled WGS sequence"/>
</dbReference>
<sequence>MVIARSYQREEMGTVRFKEELQRKGKEREVSPQLCRRCTGIEKWGYVWRQVHQCHEGAPTSKVEEDGSFNMIRVRRRPKWRKTIPSL</sequence>
<proteinExistence type="predicted"/>
<comment type="caution">
    <text evidence="1">The sequence shown here is derived from an EMBL/GenBank/DDBJ whole genome shotgun (WGS) entry which is preliminary data.</text>
</comment>
<evidence type="ECO:0000313" key="1">
    <source>
        <dbReference type="EMBL" id="EYC40118.1"/>
    </source>
</evidence>
<organism evidence="1 2">
    <name type="scientific">Ancylostoma ceylanicum</name>
    <dbReference type="NCBI Taxonomy" id="53326"/>
    <lineage>
        <taxon>Eukaryota</taxon>
        <taxon>Metazoa</taxon>
        <taxon>Ecdysozoa</taxon>
        <taxon>Nematoda</taxon>
        <taxon>Chromadorea</taxon>
        <taxon>Rhabditida</taxon>
        <taxon>Rhabditina</taxon>
        <taxon>Rhabditomorpha</taxon>
        <taxon>Strongyloidea</taxon>
        <taxon>Ancylostomatidae</taxon>
        <taxon>Ancylostomatinae</taxon>
        <taxon>Ancylostoma</taxon>
    </lineage>
</organism>
<evidence type="ECO:0000313" key="2">
    <source>
        <dbReference type="Proteomes" id="UP000024635"/>
    </source>
</evidence>
<reference evidence="2" key="1">
    <citation type="journal article" date="2015" name="Nat. Genet.">
        <title>The genome and transcriptome of the zoonotic hookworm Ancylostoma ceylanicum identify infection-specific gene families.</title>
        <authorList>
            <person name="Schwarz E.M."/>
            <person name="Hu Y."/>
            <person name="Antoshechkin I."/>
            <person name="Miller M.M."/>
            <person name="Sternberg P.W."/>
            <person name="Aroian R.V."/>
        </authorList>
    </citation>
    <scope>NUCLEOTIDE SEQUENCE</scope>
    <source>
        <strain evidence="2">HY135</strain>
    </source>
</reference>
<gene>
    <name evidence="1" type="primary">Acey_s0628.g834</name>
    <name evidence="1" type="ORF">Y032_0628g834</name>
</gene>
<name>A0A016WM92_9BILA</name>
<protein>
    <submittedName>
        <fullName evidence="1">Uncharacterized protein</fullName>
    </submittedName>
</protein>